<evidence type="ECO:0000313" key="1">
    <source>
        <dbReference type="EMBL" id="SJZ97988.1"/>
    </source>
</evidence>
<reference evidence="1 2" key="1">
    <citation type="submission" date="2017-02" db="EMBL/GenBank/DDBJ databases">
        <authorList>
            <person name="Peterson S.W."/>
        </authorList>
    </citation>
    <scope>NUCLEOTIDE SEQUENCE [LARGE SCALE GENOMIC DNA]</scope>
    <source>
        <strain evidence="1 2">ATCC 17233</strain>
    </source>
</reference>
<evidence type="ECO:0000313" key="2">
    <source>
        <dbReference type="Proteomes" id="UP000189857"/>
    </source>
</evidence>
<dbReference type="EMBL" id="FUXA01000016">
    <property type="protein sequence ID" value="SJZ97988.1"/>
    <property type="molecule type" value="Genomic_DNA"/>
</dbReference>
<protein>
    <submittedName>
        <fullName evidence="1">Uncharacterized protein</fullName>
    </submittedName>
</protein>
<dbReference type="AlphaFoldDB" id="A0A1T4Q445"/>
<organism evidence="1 2">
    <name type="scientific">Eubacterium ruminantium</name>
    <dbReference type="NCBI Taxonomy" id="42322"/>
    <lineage>
        <taxon>Bacteria</taxon>
        <taxon>Bacillati</taxon>
        <taxon>Bacillota</taxon>
        <taxon>Clostridia</taxon>
        <taxon>Eubacteriales</taxon>
        <taxon>Eubacteriaceae</taxon>
        <taxon>Eubacterium</taxon>
    </lineage>
</organism>
<name>A0A1T4Q445_9FIRM</name>
<gene>
    <name evidence="1" type="ORF">SAMN02745110_02224</name>
</gene>
<sequence length="140" mass="16053">MKVKDILNYNKLFKNIINDKDVDVTALVKFKLLTMCKQFESVVNNFETIREEKVRQYSTPNGGGIIGILNPVKDDYKNDEEFKAAQKVYEEKLKGFTDDITEILESDVSVNMTKFTPEEVMNAGLSADDLLVMYELIQEV</sequence>
<accession>A0A1T4Q445</accession>
<proteinExistence type="predicted"/>
<keyword evidence="2" id="KW-1185">Reference proteome</keyword>
<dbReference type="RefSeq" id="WP_078788020.1">
    <property type="nucleotide sequence ID" value="NZ_FMTO01000014.1"/>
</dbReference>
<dbReference type="Proteomes" id="UP000189857">
    <property type="component" value="Unassembled WGS sequence"/>
</dbReference>